<comment type="caution">
    <text evidence="2">The sequence shown here is derived from an EMBL/GenBank/DDBJ whole genome shotgun (WGS) entry which is preliminary data.</text>
</comment>
<evidence type="ECO:0000313" key="3">
    <source>
        <dbReference type="Proteomes" id="UP001179952"/>
    </source>
</evidence>
<sequence length="61" mass="6419">MCRVKGRLQGVASSGGRRGGLASRGGHSSSRRMVVGGNVSRQGDVAGVLVERWSEGMSRFE</sequence>
<gene>
    <name evidence="2" type="ORF">QJS04_geneDACA014827</name>
</gene>
<dbReference type="AlphaFoldDB" id="A0AAV9BPA2"/>
<keyword evidence="3" id="KW-1185">Reference proteome</keyword>
<dbReference type="EMBL" id="JAUJYN010000002">
    <property type="protein sequence ID" value="KAK1278121.1"/>
    <property type="molecule type" value="Genomic_DNA"/>
</dbReference>
<evidence type="ECO:0000313" key="2">
    <source>
        <dbReference type="EMBL" id="KAK1278121.1"/>
    </source>
</evidence>
<feature type="compositionally biased region" description="Low complexity" evidence="1">
    <location>
        <begin position="24"/>
        <end position="37"/>
    </location>
</feature>
<reference evidence="2" key="2">
    <citation type="submission" date="2023-06" db="EMBL/GenBank/DDBJ databases">
        <authorList>
            <person name="Ma L."/>
            <person name="Liu K.-W."/>
            <person name="Li Z."/>
            <person name="Hsiao Y.-Y."/>
            <person name="Qi Y."/>
            <person name="Fu T."/>
            <person name="Tang G."/>
            <person name="Zhang D."/>
            <person name="Sun W.-H."/>
            <person name="Liu D.-K."/>
            <person name="Li Y."/>
            <person name="Chen G.-Z."/>
            <person name="Liu X.-D."/>
            <person name="Liao X.-Y."/>
            <person name="Jiang Y.-T."/>
            <person name="Yu X."/>
            <person name="Hao Y."/>
            <person name="Huang J."/>
            <person name="Zhao X.-W."/>
            <person name="Ke S."/>
            <person name="Chen Y.-Y."/>
            <person name="Wu W.-L."/>
            <person name="Hsu J.-L."/>
            <person name="Lin Y.-F."/>
            <person name="Huang M.-D."/>
            <person name="Li C.-Y."/>
            <person name="Huang L."/>
            <person name="Wang Z.-W."/>
            <person name="Zhao X."/>
            <person name="Zhong W.-Y."/>
            <person name="Peng D.-H."/>
            <person name="Ahmad S."/>
            <person name="Lan S."/>
            <person name="Zhang J.-S."/>
            <person name="Tsai W.-C."/>
            <person name="Van De Peer Y."/>
            <person name="Liu Z.-J."/>
        </authorList>
    </citation>
    <scope>NUCLEOTIDE SEQUENCE</scope>
    <source>
        <strain evidence="2">SCP</strain>
        <tissue evidence="2">Leaves</tissue>
    </source>
</reference>
<dbReference type="Proteomes" id="UP001179952">
    <property type="component" value="Unassembled WGS sequence"/>
</dbReference>
<evidence type="ECO:0000256" key="1">
    <source>
        <dbReference type="SAM" id="MobiDB-lite"/>
    </source>
</evidence>
<organism evidence="2 3">
    <name type="scientific">Acorus gramineus</name>
    <name type="common">Dwarf sweet flag</name>
    <dbReference type="NCBI Taxonomy" id="55184"/>
    <lineage>
        <taxon>Eukaryota</taxon>
        <taxon>Viridiplantae</taxon>
        <taxon>Streptophyta</taxon>
        <taxon>Embryophyta</taxon>
        <taxon>Tracheophyta</taxon>
        <taxon>Spermatophyta</taxon>
        <taxon>Magnoliopsida</taxon>
        <taxon>Liliopsida</taxon>
        <taxon>Acoraceae</taxon>
        <taxon>Acorus</taxon>
    </lineage>
</organism>
<proteinExistence type="predicted"/>
<name>A0AAV9BPA2_ACOGR</name>
<accession>A0AAV9BPA2</accession>
<protein>
    <submittedName>
        <fullName evidence="2">Uncharacterized protein</fullName>
    </submittedName>
</protein>
<feature type="region of interest" description="Disordered" evidence="1">
    <location>
        <begin position="1"/>
        <end position="37"/>
    </location>
</feature>
<reference evidence="2" key="1">
    <citation type="journal article" date="2023" name="Nat. Commun.">
        <title>Diploid and tetraploid genomes of Acorus and the evolution of monocots.</title>
        <authorList>
            <person name="Ma L."/>
            <person name="Liu K.W."/>
            <person name="Li Z."/>
            <person name="Hsiao Y.Y."/>
            <person name="Qi Y."/>
            <person name="Fu T."/>
            <person name="Tang G.D."/>
            <person name="Zhang D."/>
            <person name="Sun W.H."/>
            <person name="Liu D.K."/>
            <person name="Li Y."/>
            <person name="Chen G.Z."/>
            <person name="Liu X.D."/>
            <person name="Liao X.Y."/>
            <person name="Jiang Y.T."/>
            <person name="Yu X."/>
            <person name="Hao Y."/>
            <person name="Huang J."/>
            <person name="Zhao X.W."/>
            <person name="Ke S."/>
            <person name="Chen Y.Y."/>
            <person name="Wu W.L."/>
            <person name="Hsu J.L."/>
            <person name="Lin Y.F."/>
            <person name="Huang M.D."/>
            <person name="Li C.Y."/>
            <person name="Huang L."/>
            <person name="Wang Z.W."/>
            <person name="Zhao X."/>
            <person name="Zhong W.Y."/>
            <person name="Peng D.H."/>
            <person name="Ahmad S."/>
            <person name="Lan S."/>
            <person name="Zhang J.S."/>
            <person name="Tsai W.C."/>
            <person name="Van de Peer Y."/>
            <person name="Liu Z.J."/>
        </authorList>
    </citation>
    <scope>NUCLEOTIDE SEQUENCE</scope>
    <source>
        <strain evidence="2">SCP</strain>
    </source>
</reference>